<comment type="caution">
    <text evidence="20">The sequence shown here is derived from an EMBL/GenBank/DDBJ whole genome shotgun (WGS) entry which is preliminary data.</text>
</comment>
<evidence type="ECO:0000256" key="2">
    <source>
        <dbReference type="ARBA" id="ARBA00004498"/>
    </source>
</evidence>
<accession>A0A6A4TI07</accession>
<dbReference type="GO" id="GO:0007339">
    <property type="term" value="P:binding of sperm to zona pellucida"/>
    <property type="evidence" value="ECO:0007669"/>
    <property type="project" value="TreeGrafter"/>
</dbReference>
<feature type="region of interest" description="Disordered" evidence="16">
    <location>
        <begin position="565"/>
        <end position="595"/>
    </location>
</feature>
<feature type="compositionally biased region" description="Polar residues" evidence="16">
    <location>
        <begin position="581"/>
        <end position="595"/>
    </location>
</feature>
<reference evidence="20 21" key="1">
    <citation type="submission" date="2019-06" db="EMBL/GenBank/DDBJ databases">
        <title>Draft genomes of female and male turbot (Scophthalmus maximus).</title>
        <authorList>
            <person name="Xu H."/>
            <person name="Xu X.-W."/>
            <person name="Shao C."/>
            <person name="Chen S."/>
        </authorList>
    </citation>
    <scope>NUCLEOTIDE SEQUENCE [LARGE SCALE GENOMIC DNA]</scope>
    <source>
        <strain evidence="20">Ysfricsl-2016a</strain>
        <tissue evidence="20">Blood</tissue>
    </source>
</reference>
<dbReference type="FunFam" id="2.60.40.4100:FF:000002">
    <property type="entry name" value="Zona pellucida sperm-binding protein 3"/>
    <property type="match status" value="1"/>
</dbReference>
<evidence type="ECO:0000256" key="17">
    <source>
        <dbReference type="SAM" id="Phobius"/>
    </source>
</evidence>
<evidence type="ECO:0000256" key="5">
    <source>
        <dbReference type="ARBA" id="ARBA00022475"/>
    </source>
</evidence>
<evidence type="ECO:0000256" key="4">
    <source>
        <dbReference type="ARBA" id="ARBA00017980"/>
    </source>
</evidence>
<dbReference type="InterPro" id="IPR048290">
    <property type="entry name" value="ZP_chr"/>
</dbReference>
<dbReference type="PROSITE" id="PS51257">
    <property type="entry name" value="PROKAR_LIPOPROTEIN"/>
    <property type="match status" value="1"/>
</dbReference>
<organism evidence="20 21">
    <name type="scientific">Scophthalmus maximus</name>
    <name type="common">Turbot</name>
    <name type="synonym">Psetta maxima</name>
    <dbReference type="NCBI Taxonomy" id="52904"/>
    <lineage>
        <taxon>Eukaryota</taxon>
        <taxon>Metazoa</taxon>
        <taxon>Chordata</taxon>
        <taxon>Craniata</taxon>
        <taxon>Vertebrata</taxon>
        <taxon>Euteleostomi</taxon>
        <taxon>Actinopterygii</taxon>
        <taxon>Neopterygii</taxon>
        <taxon>Teleostei</taxon>
        <taxon>Neoteleostei</taxon>
        <taxon>Acanthomorphata</taxon>
        <taxon>Carangaria</taxon>
        <taxon>Pleuronectiformes</taxon>
        <taxon>Pleuronectoidei</taxon>
        <taxon>Scophthalmidae</taxon>
        <taxon>Scophthalmus</taxon>
    </lineage>
</organism>
<keyword evidence="14" id="KW-0325">Glycoprotein</keyword>
<evidence type="ECO:0000256" key="8">
    <source>
        <dbReference type="ARBA" id="ARBA00022685"/>
    </source>
</evidence>
<dbReference type="PANTHER" id="PTHR11576">
    <property type="entry name" value="ZONA PELLUCIDA SPERM-BINDING PROTEIN 3"/>
    <property type="match status" value="1"/>
</dbReference>
<keyword evidence="12 17" id="KW-0472">Membrane</keyword>
<dbReference type="Gene3D" id="2.60.40.3210">
    <property type="entry name" value="Zona pellucida, ZP-N domain"/>
    <property type="match status" value="1"/>
</dbReference>
<evidence type="ECO:0000256" key="7">
    <source>
        <dbReference type="ARBA" id="ARBA00022530"/>
    </source>
</evidence>
<evidence type="ECO:0000259" key="19">
    <source>
        <dbReference type="PROSITE" id="PS51034"/>
    </source>
</evidence>
<evidence type="ECO:0000256" key="6">
    <source>
        <dbReference type="ARBA" id="ARBA00022525"/>
    </source>
</evidence>
<evidence type="ECO:0000313" key="21">
    <source>
        <dbReference type="Proteomes" id="UP000438429"/>
    </source>
</evidence>
<sequence length="595" mass="64632">MGLREAVWLGLVLLSSCGNLCVASHKWPNISTNETLSQVPQEEVTAAAASSPLPRATDRRANRTEGQPARSPVTYRLKTYQLRSPAVGQKQKTIPNPQEMQAGRLTSEQLELGGTVHTQEPWKPAARGPDLNPAVRQQPKVKVEQRVPVPAHSVAVRCGEREVTVEVRKNFLGNGQLIRPSDLTLGGCAASAAAAATAATAHVLLFQTELQSCGSTVKMTGGALVYSFSLVYSPTPIGNTFIVKTNPAEVAIECHYQRRHFVSSGALRPTWKPFASDMLAEQGLHFSLRLMTEDWQAQRPSGVYFLSDVMHIEAAVLQGHHVPLRVYVDSCVATAGPDPGSQPAFTFINNHGCLTDAKLTGAKSYFMQRSREDKLHFLLKAFRFRQDHRNSLYIRCHLKATTISVPIDSQHKACSFLTEANRWVASDGDNKVCGCCESSCGEQRQRRSLAADADLDGPPPDQWEGWAALGPILLEEIILQEELTAASELPPEPLPLPEKREVAWAASSPSIALMFGVGAALAVVLLVFMGAVTGSRLRKPTGQAGNFRLDGSFADKTESQTGSDLCAIKSSGDAPRRSIRSKNSNSDMQHINTSL</sequence>
<gene>
    <name evidence="20" type="ORF">F2P81_001404</name>
</gene>
<dbReference type="Pfam" id="PF23344">
    <property type="entry name" value="ZP-N"/>
    <property type="match status" value="1"/>
</dbReference>
<proteinExistence type="inferred from homology"/>
<keyword evidence="5" id="KW-1003">Cell membrane</keyword>
<dbReference type="EMBL" id="VEVO01000002">
    <property type="protein sequence ID" value="KAF0044875.1"/>
    <property type="molecule type" value="Genomic_DNA"/>
</dbReference>
<evidence type="ECO:0000313" key="20">
    <source>
        <dbReference type="EMBL" id="KAF0044875.1"/>
    </source>
</evidence>
<dbReference type="PROSITE" id="PS51034">
    <property type="entry name" value="ZP_2"/>
    <property type="match status" value="1"/>
</dbReference>
<evidence type="ECO:0000256" key="3">
    <source>
        <dbReference type="ARBA" id="ARBA00006735"/>
    </source>
</evidence>
<dbReference type="SMART" id="SM00241">
    <property type="entry name" value="ZP"/>
    <property type="match status" value="1"/>
</dbReference>
<keyword evidence="6" id="KW-0964">Secreted</keyword>
<evidence type="ECO:0000256" key="1">
    <source>
        <dbReference type="ARBA" id="ARBA00004251"/>
    </source>
</evidence>
<evidence type="ECO:0000256" key="10">
    <source>
        <dbReference type="ARBA" id="ARBA00022729"/>
    </source>
</evidence>
<name>A0A6A4TI07_SCOMX</name>
<dbReference type="Proteomes" id="UP000438429">
    <property type="component" value="Unassembled WGS sequence"/>
</dbReference>
<dbReference type="InterPro" id="IPR055355">
    <property type="entry name" value="ZP-C"/>
</dbReference>
<dbReference type="GO" id="GO:0032190">
    <property type="term" value="F:acrosin binding"/>
    <property type="evidence" value="ECO:0007669"/>
    <property type="project" value="TreeGrafter"/>
</dbReference>
<feature type="transmembrane region" description="Helical" evidence="17">
    <location>
        <begin position="511"/>
        <end position="532"/>
    </location>
</feature>
<dbReference type="InterPro" id="IPR042235">
    <property type="entry name" value="ZP-C_dom"/>
</dbReference>
<dbReference type="GO" id="GO:0031012">
    <property type="term" value="C:extracellular matrix"/>
    <property type="evidence" value="ECO:0007669"/>
    <property type="project" value="TreeGrafter"/>
</dbReference>
<feature type="chain" id="PRO_5025633356" description="Zona pellucida sperm-binding protein 3" evidence="18">
    <location>
        <begin position="24"/>
        <end position="595"/>
    </location>
</feature>
<keyword evidence="10 18" id="KW-0732">Signal</keyword>
<evidence type="ECO:0000256" key="14">
    <source>
        <dbReference type="ARBA" id="ARBA00023180"/>
    </source>
</evidence>
<keyword evidence="8" id="KW-0165">Cleavage on pair of basic residues</keyword>
<feature type="domain" description="ZP" evidence="19">
    <location>
        <begin position="157"/>
        <end position="421"/>
    </location>
</feature>
<evidence type="ECO:0000256" key="13">
    <source>
        <dbReference type="ARBA" id="ARBA00023157"/>
    </source>
</evidence>
<dbReference type="PANTHER" id="PTHR11576:SF2">
    <property type="entry name" value="ZONA PELLUCIDA SPERM-BINDING PROTEIN 3"/>
    <property type="match status" value="1"/>
</dbReference>
<evidence type="ECO:0000256" key="9">
    <source>
        <dbReference type="ARBA" id="ARBA00022692"/>
    </source>
</evidence>
<evidence type="ECO:0000256" key="15">
    <source>
        <dbReference type="ARBA" id="ARBA00030824"/>
    </source>
</evidence>
<keyword evidence="7" id="KW-0272">Extracellular matrix</keyword>
<dbReference type="GO" id="GO:2000344">
    <property type="term" value="P:positive regulation of acrosome reaction"/>
    <property type="evidence" value="ECO:0007669"/>
    <property type="project" value="TreeGrafter"/>
</dbReference>
<evidence type="ECO:0000256" key="11">
    <source>
        <dbReference type="ARBA" id="ARBA00022989"/>
    </source>
</evidence>
<protein>
    <recommendedName>
        <fullName evidence="4">Zona pellucida sperm-binding protein 3</fullName>
    </recommendedName>
    <alternativeName>
        <fullName evidence="15">Zona pellucida glycoprotein 3</fullName>
    </alternativeName>
</protein>
<evidence type="ECO:0000256" key="18">
    <source>
        <dbReference type="SAM" id="SignalP"/>
    </source>
</evidence>
<feature type="signal peptide" evidence="18">
    <location>
        <begin position="1"/>
        <end position="23"/>
    </location>
</feature>
<comment type="similarity">
    <text evidence="3">Belongs to the ZP domain family. ZPC subfamily.</text>
</comment>
<evidence type="ECO:0000256" key="12">
    <source>
        <dbReference type="ARBA" id="ARBA00023136"/>
    </source>
</evidence>
<keyword evidence="9 17" id="KW-0812">Transmembrane</keyword>
<dbReference type="InterPro" id="IPR055356">
    <property type="entry name" value="ZP-N"/>
</dbReference>
<dbReference type="GO" id="GO:0035803">
    <property type="term" value="P:egg coat formation"/>
    <property type="evidence" value="ECO:0007669"/>
    <property type="project" value="TreeGrafter"/>
</dbReference>
<keyword evidence="13" id="KW-1015">Disulfide bond</keyword>
<dbReference type="InterPro" id="IPR001507">
    <property type="entry name" value="ZP_dom"/>
</dbReference>
<evidence type="ECO:0000256" key="16">
    <source>
        <dbReference type="SAM" id="MobiDB-lite"/>
    </source>
</evidence>
<comment type="subcellular location">
    <subcellularLocation>
        <location evidence="1">Cell membrane</location>
        <topology evidence="1">Single-pass type I membrane protein</topology>
    </subcellularLocation>
    <subcellularLocation>
        <location evidence="2">Secreted</location>
        <location evidence="2">Extracellular space</location>
        <location evidence="2">Extracellular matrix</location>
    </subcellularLocation>
</comment>
<dbReference type="PRINTS" id="PR00023">
    <property type="entry name" value="ZPELLUCIDA"/>
</dbReference>
<keyword evidence="11 17" id="KW-1133">Transmembrane helix</keyword>
<feature type="region of interest" description="Disordered" evidence="16">
    <location>
        <begin position="43"/>
        <end position="69"/>
    </location>
</feature>
<dbReference type="FunFam" id="2.60.40.3210:FF:000001">
    <property type="entry name" value="Zona pellucida sperm-binding protein 3"/>
    <property type="match status" value="1"/>
</dbReference>
<dbReference type="GO" id="GO:0005886">
    <property type="term" value="C:plasma membrane"/>
    <property type="evidence" value="ECO:0007669"/>
    <property type="project" value="UniProtKB-SubCell"/>
</dbReference>
<dbReference type="AlphaFoldDB" id="A0A6A4TI07"/>
<dbReference type="Gene3D" id="2.60.40.4100">
    <property type="entry name" value="Zona pellucida, ZP-C domain"/>
    <property type="match status" value="1"/>
</dbReference>
<dbReference type="Pfam" id="PF00100">
    <property type="entry name" value="Zona_pellucida"/>
    <property type="match status" value="1"/>
</dbReference>